<dbReference type="Proteomes" id="UP001151760">
    <property type="component" value="Unassembled WGS sequence"/>
</dbReference>
<evidence type="ECO:0000313" key="3">
    <source>
        <dbReference type="EMBL" id="GJT94608.1"/>
    </source>
</evidence>
<reference evidence="3" key="2">
    <citation type="submission" date="2022-01" db="EMBL/GenBank/DDBJ databases">
        <authorList>
            <person name="Yamashiro T."/>
            <person name="Shiraishi A."/>
            <person name="Satake H."/>
            <person name="Nakayama K."/>
        </authorList>
    </citation>
    <scope>NUCLEOTIDE SEQUENCE</scope>
</reference>
<evidence type="ECO:0000256" key="1">
    <source>
        <dbReference type="SAM" id="Phobius"/>
    </source>
</evidence>
<evidence type="ECO:0000313" key="4">
    <source>
        <dbReference type="Proteomes" id="UP001151760"/>
    </source>
</evidence>
<gene>
    <name evidence="3" type="ORF">Tco_1090126</name>
</gene>
<evidence type="ECO:0008006" key="5">
    <source>
        <dbReference type="Google" id="ProtNLM"/>
    </source>
</evidence>
<comment type="caution">
    <text evidence="3">The sequence shown here is derived from an EMBL/GenBank/DDBJ whole genome shotgun (WGS) entry which is preliminary data.</text>
</comment>
<keyword evidence="1" id="KW-0812">Transmembrane</keyword>
<feature type="transmembrane region" description="Helical" evidence="1">
    <location>
        <begin position="41"/>
        <end position="68"/>
    </location>
</feature>
<reference evidence="3" key="1">
    <citation type="journal article" date="2022" name="Int. J. Mol. Sci.">
        <title>Draft Genome of Tanacetum Coccineum: Genomic Comparison of Closely Related Tanacetum-Family Plants.</title>
        <authorList>
            <person name="Yamashiro T."/>
            <person name="Shiraishi A."/>
            <person name="Nakayama K."/>
            <person name="Satake H."/>
        </authorList>
    </citation>
    <scope>NUCLEOTIDE SEQUENCE</scope>
</reference>
<dbReference type="EMBL" id="BQNB010020311">
    <property type="protein sequence ID" value="GJT94608.1"/>
    <property type="molecule type" value="Genomic_DNA"/>
</dbReference>
<keyword evidence="4" id="KW-1185">Reference proteome</keyword>
<keyword evidence="1" id="KW-1133">Transmembrane helix</keyword>
<protein>
    <recommendedName>
        <fullName evidence="5">CASP-like protein</fullName>
    </recommendedName>
</protein>
<organism evidence="3 4">
    <name type="scientific">Tanacetum coccineum</name>
    <dbReference type="NCBI Taxonomy" id="301880"/>
    <lineage>
        <taxon>Eukaryota</taxon>
        <taxon>Viridiplantae</taxon>
        <taxon>Streptophyta</taxon>
        <taxon>Embryophyta</taxon>
        <taxon>Tracheophyta</taxon>
        <taxon>Spermatophyta</taxon>
        <taxon>Magnoliopsida</taxon>
        <taxon>eudicotyledons</taxon>
        <taxon>Gunneridae</taxon>
        <taxon>Pentapetalae</taxon>
        <taxon>asterids</taxon>
        <taxon>campanulids</taxon>
        <taxon>Asterales</taxon>
        <taxon>Asteraceae</taxon>
        <taxon>Asteroideae</taxon>
        <taxon>Anthemideae</taxon>
        <taxon>Anthemidinae</taxon>
        <taxon>Tanacetum</taxon>
    </lineage>
</organism>
<feature type="chain" id="PRO_5046499325" description="CASP-like protein" evidence="2">
    <location>
        <begin position="18"/>
        <end position="135"/>
    </location>
</feature>
<keyword evidence="2" id="KW-0732">Signal</keyword>
<keyword evidence="1" id="KW-0472">Membrane</keyword>
<accession>A0ABQ5I3B4</accession>
<name>A0ABQ5I3B4_9ASTR</name>
<sequence length="135" mass="15053">MVSIAASLCVFLAGSLAGRNTLLNEFIYQCPGARYRTLKDLDFLALSLDMVGCLVALFCLVDSLLALVHEIQITYVLNRDGTVENAFAFFQIASIVVCSSNDLIDEIIRSWRRREIPVVVDWCDLKSISEFGVLE</sequence>
<feature type="signal peptide" evidence="2">
    <location>
        <begin position="1"/>
        <end position="17"/>
    </location>
</feature>
<proteinExistence type="predicted"/>
<evidence type="ECO:0000256" key="2">
    <source>
        <dbReference type="SAM" id="SignalP"/>
    </source>
</evidence>